<organism evidence="1 2">
    <name type="scientific">Dethiosulfatarculus sandiegensis</name>
    <dbReference type="NCBI Taxonomy" id="1429043"/>
    <lineage>
        <taxon>Bacteria</taxon>
        <taxon>Pseudomonadati</taxon>
        <taxon>Thermodesulfobacteriota</taxon>
        <taxon>Desulfarculia</taxon>
        <taxon>Desulfarculales</taxon>
        <taxon>Desulfarculaceae</taxon>
        <taxon>Dethiosulfatarculus</taxon>
    </lineage>
</organism>
<keyword evidence="2" id="KW-1185">Reference proteome</keyword>
<evidence type="ECO:0000313" key="1">
    <source>
        <dbReference type="EMBL" id="KIX12274.1"/>
    </source>
</evidence>
<reference evidence="1 2" key="1">
    <citation type="submission" date="2013-11" db="EMBL/GenBank/DDBJ databases">
        <title>Metagenomic analysis of a methanogenic consortium involved in long chain n-alkane degradation.</title>
        <authorList>
            <person name="Davidova I.A."/>
            <person name="Callaghan A.V."/>
            <person name="Wawrik B."/>
            <person name="Pruitt S."/>
            <person name="Marks C."/>
            <person name="Duncan K.E."/>
            <person name="Suflita J.M."/>
        </authorList>
    </citation>
    <scope>NUCLEOTIDE SEQUENCE [LARGE SCALE GENOMIC DNA]</scope>
    <source>
        <strain evidence="1 2">SPR</strain>
    </source>
</reference>
<evidence type="ECO:0000313" key="2">
    <source>
        <dbReference type="Proteomes" id="UP000032233"/>
    </source>
</evidence>
<comment type="caution">
    <text evidence="1">The sequence shown here is derived from an EMBL/GenBank/DDBJ whole genome shotgun (WGS) entry which is preliminary data.</text>
</comment>
<dbReference type="InParanoid" id="A0A0D2J215"/>
<dbReference type="AlphaFoldDB" id="A0A0D2J215"/>
<dbReference type="EMBL" id="AZAC01000034">
    <property type="protein sequence ID" value="KIX12274.1"/>
    <property type="molecule type" value="Genomic_DNA"/>
</dbReference>
<accession>A0A0D2J215</accession>
<sequence>MPNSAIKDSLPSLGQKNLTGLPSLPGTRLIYFFVVAHLGSRFAPNS</sequence>
<name>A0A0D2J215_9BACT</name>
<protein>
    <submittedName>
        <fullName evidence="1">Uncharacterized protein</fullName>
    </submittedName>
</protein>
<dbReference type="Proteomes" id="UP000032233">
    <property type="component" value="Unassembled WGS sequence"/>
</dbReference>
<gene>
    <name evidence="1" type="ORF">X474_19925</name>
</gene>
<proteinExistence type="predicted"/>